<evidence type="ECO:0000259" key="1">
    <source>
        <dbReference type="Pfam" id="PF14301"/>
    </source>
</evidence>
<gene>
    <name evidence="2" type="ORF">PZA18_10600</name>
</gene>
<accession>A0ABT7DWQ5</accession>
<reference evidence="2" key="1">
    <citation type="submission" date="2023-03" db="EMBL/GenBank/DDBJ databases">
        <title>Chitinimonas shenzhenensis gen. nov., sp. nov., a novel member of family Burkholderiaceae isolated from activated sludge collected in Shen Zhen, China.</title>
        <authorList>
            <person name="Wang X."/>
        </authorList>
    </citation>
    <scope>NUCLEOTIDE SEQUENCE</scope>
    <source>
        <strain evidence="2">DQS-5</strain>
    </source>
</reference>
<feature type="domain" description="DUF4376" evidence="1">
    <location>
        <begin position="84"/>
        <end position="196"/>
    </location>
</feature>
<dbReference type="Pfam" id="PF14301">
    <property type="entry name" value="DUF4376"/>
    <property type="match status" value="1"/>
</dbReference>
<organism evidence="2 3">
    <name type="scientific">Parachitinimonas caeni</name>
    <dbReference type="NCBI Taxonomy" id="3031301"/>
    <lineage>
        <taxon>Bacteria</taxon>
        <taxon>Pseudomonadati</taxon>
        <taxon>Pseudomonadota</taxon>
        <taxon>Betaproteobacteria</taxon>
        <taxon>Neisseriales</taxon>
        <taxon>Chitinibacteraceae</taxon>
        <taxon>Parachitinimonas</taxon>
    </lineage>
</organism>
<proteinExistence type="predicted"/>
<comment type="caution">
    <text evidence="2">The sequence shown here is derived from an EMBL/GenBank/DDBJ whole genome shotgun (WGS) entry which is preliminary data.</text>
</comment>
<protein>
    <submittedName>
        <fullName evidence="2">DUF4376 domain-containing protein</fullName>
    </submittedName>
</protein>
<name>A0ABT7DWQ5_9NEIS</name>
<dbReference type="EMBL" id="JARRAF010000010">
    <property type="protein sequence ID" value="MDK2124502.1"/>
    <property type="molecule type" value="Genomic_DNA"/>
</dbReference>
<keyword evidence="3" id="KW-1185">Reference proteome</keyword>
<evidence type="ECO:0000313" key="2">
    <source>
        <dbReference type="EMBL" id="MDK2124502.1"/>
    </source>
</evidence>
<evidence type="ECO:0000313" key="3">
    <source>
        <dbReference type="Proteomes" id="UP001172778"/>
    </source>
</evidence>
<sequence length="209" mass="23218">MYLHIPTQSYPLSLADIQAALPHISLPANPCNRDLAPLGYCKVKPSPLPAAGPYQRASEAAPIQVGNDWLQQWTVIDELPPLDQLKRAAKALVDTRRAVEEIRNFLFPFPDGQLGTIEIDEPRHRENLSAQVQVAQALLAIGGTQQLPWRDGENVTHHLTPRQMIDVGLAWASRKTGTYENAWRLKGLIDAATTKETLHDLDLNSGWPD</sequence>
<dbReference type="InterPro" id="IPR025484">
    <property type="entry name" value="DUF4376"/>
</dbReference>
<dbReference type="Proteomes" id="UP001172778">
    <property type="component" value="Unassembled WGS sequence"/>
</dbReference>
<dbReference type="RefSeq" id="WP_284100813.1">
    <property type="nucleotide sequence ID" value="NZ_JARRAF010000010.1"/>
</dbReference>